<gene>
    <name evidence="4" type="primary">rffA</name>
    <name evidence="4" type="synonym">fcnA</name>
    <name evidence="4" type="synonym">wecE</name>
    <name evidence="4" type="ORF">PTQ27_10925</name>
</gene>
<keyword evidence="1 3" id="KW-0663">Pyridoxal phosphate</keyword>
<evidence type="ECO:0000256" key="3">
    <source>
        <dbReference type="RuleBase" id="RU004508"/>
    </source>
</evidence>
<dbReference type="GO" id="GO:0019180">
    <property type="term" value="F:dTDP-4-amino-4,6-dideoxygalactose transaminase activity"/>
    <property type="evidence" value="ECO:0007669"/>
    <property type="project" value="UniProtKB-EC"/>
</dbReference>
<dbReference type="NCBIfam" id="TIGR02379">
    <property type="entry name" value="ECA_wecE"/>
    <property type="match status" value="1"/>
</dbReference>
<dbReference type="InterPro" id="IPR015421">
    <property type="entry name" value="PyrdxlP-dep_Trfase_major"/>
</dbReference>
<comment type="caution">
    <text evidence="4">The sequence shown here is derived from an EMBL/GenBank/DDBJ whole genome shotgun (WGS) entry which is preliminary data.</text>
</comment>
<accession>A0ABT5MS13</accession>
<protein>
    <submittedName>
        <fullName evidence="4">dTDP-4-amino-4,6-dideoxygalactose transaminase</fullName>
        <ecNumber evidence="4">2.6.1.59</ecNumber>
    </submittedName>
</protein>
<dbReference type="RefSeq" id="WP_273749784.1">
    <property type="nucleotide sequence ID" value="NZ_JAQSJE010000011.1"/>
</dbReference>
<comment type="similarity">
    <text evidence="2 3">Belongs to the DegT/DnrJ/EryC1 family.</text>
</comment>
<dbReference type="Proteomes" id="UP001221909">
    <property type="component" value="Unassembled WGS sequence"/>
</dbReference>
<proteinExistence type="inferred from homology"/>
<keyword evidence="5" id="KW-1185">Reference proteome</keyword>
<dbReference type="NCBIfam" id="NF008687">
    <property type="entry name" value="PRK11706.1"/>
    <property type="match status" value="1"/>
</dbReference>
<organism evidence="4 5">
    <name type="scientific">Mannheimia cairinae</name>
    <dbReference type="NCBI Taxonomy" id="3025936"/>
    <lineage>
        <taxon>Bacteria</taxon>
        <taxon>Pseudomonadati</taxon>
        <taxon>Pseudomonadota</taxon>
        <taxon>Gammaproteobacteria</taxon>
        <taxon>Pasteurellales</taxon>
        <taxon>Pasteurellaceae</taxon>
        <taxon>Mannheimia</taxon>
    </lineage>
</organism>
<dbReference type="PANTHER" id="PTHR30244:SF34">
    <property type="entry name" value="DTDP-4-AMINO-4,6-DIDEOXYGALACTOSE TRANSAMINASE"/>
    <property type="match status" value="1"/>
</dbReference>
<reference evidence="4 5" key="1">
    <citation type="submission" date="2023-02" db="EMBL/GenBank/DDBJ databases">
        <title>Mannheimia cairiniae sp. nov., a novel species of Mannheimia obtained from moscovy ducks (Cairina moschata) and reclassification of Mannheimia ovis as heterotypic synonym of Mannheimia pernigra.</title>
        <authorList>
            <person name="Christensen H."/>
        </authorList>
    </citation>
    <scope>NUCLEOTIDE SEQUENCE [LARGE SCALE GENOMIC DNA]</scope>
    <source>
        <strain evidence="4 5">AT1</strain>
    </source>
</reference>
<dbReference type="InterPro" id="IPR000653">
    <property type="entry name" value="DegT/StrS_aminotransferase"/>
</dbReference>
<evidence type="ECO:0000313" key="5">
    <source>
        <dbReference type="Proteomes" id="UP001221909"/>
    </source>
</evidence>
<dbReference type="PIRSF" id="PIRSF000390">
    <property type="entry name" value="PLP_StrS"/>
    <property type="match status" value="1"/>
</dbReference>
<dbReference type="EMBL" id="JAQSJE010000011">
    <property type="protein sequence ID" value="MDD0824969.1"/>
    <property type="molecule type" value="Genomic_DNA"/>
</dbReference>
<sequence>MMNSHFIPFNQPPVVGTELDYIHQAITTGRLSGGGKFSSLCEQWLEQNLEHSKVLLVPSCTAALEMAAMLLDIQAGDEIIMPSYTFVSSANAFVLRGAKIVFVDIRPDTMNLDEKLLEQAITTKTKAIVPVHYAGLPCEMNTIMAVAEKYGLYVIEDAAQGVMSFYNGKALGSIGHIGCYSFHETKNYSAGGEGGAIIINDPKLIERAEIIREKGTDRHQFFRGEVDKYRWQDIGSSFLMSEIQAAYLYAQLDAAEHINHTRQILWQRYYQAFKPFGTSNFQLPSISSNCLHNGHLFYLKLRDLTERTAFIEFMKARDILTVFHYIPLHTSPAGKKYGRFVGEDKWTTRESERLVRLPLFYNLTEQAQNRVIKAVCEFLKKQNG</sequence>
<dbReference type="SUPFAM" id="SSF53383">
    <property type="entry name" value="PLP-dependent transferases"/>
    <property type="match status" value="1"/>
</dbReference>
<dbReference type="EC" id="2.6.1.59" evidence="4"/>
<dbReference type="Pfam" id="PF01041">
    <property type="entry name" value="DegT_DnrJ_EryC1"/>
    <property type="match status" value="1"/>
</dbReference>
<dbReference type="InterPro" id="IPR015424">
    <property type="entry name" value="PyrdxlP-dep_Trfase"/>
</dbReference>
<evidence type="ECO:0000256" key="1">
    <source>
        <dbReference type="ARBA" id="ARBA00022898"/>
    </source>
</evidence>
<evidence type="ECO:0000313" key="4">
    <source>
        <dbReference type="EMBL" id="MDD0824969.1"/>
    </source>
</evidence>
<dbReference type="Gene3D" id="3.40.640.10">
    <property type="entry name" value="Type I PLP-dependent aspartate aminotransferase-like (Major domain)"/>
    <property type="match status" value="1"/>
</dbReference>
<evidence type="ECO:0000256" key="2">
    <source>
        <dbReference type="ARBA" id="ARBA00037999"/>
    </source>
</evidence>
<dbReference type="PANTHER" id="PTHR30244">
    <property type="entry name" value="TRANSAMINASE"/>
    <property type="match status" value="1"/>
</dbReference>
<name>A0ABT5MS13_9PAST</name>
<dbReference type="CDD" id="cd00616">
    <property type="entry name" value="AHBA_syn"/>
    <property type="match status" value="1"/>
</dbReference>
<keyword evidence="4" id="KW-0808">Transferase</keyword>
<keyword evidence="4" id="KW-0032">Aminotransferase</keyword>
<dbReference type="InterPro" id="IPR012749">
    <property type="entry name" value="WecE-like"/>
</dbReference>